<feature type="compositionally biased region" description="Basic and acidic residues" evidence="1">
    <location>
        <begin position="211"/>
        <end position="225"/>
    </location>
</feature>
<feature type="region of interest" description="Disordered" evidence="1">
    <location>
        <begin position="367"/>
        <end position="386"/>
    </location>
</feature>
<dbReference type="RefSeq" id="XP_008483071.1">
    <property type="nucleotide sequence ID" value="XM_008484849.3"/>
</dbReference>
<proteinExistence type="predicted"/>
<dbReference type="AlphaFoldDB" id="A0A1S3DJU3"/>
<sequence length="446" mass="50061">MRRPSYPHYGSYGSFSDEFTQMLDELQKSLLSTRVGSPSVSVSAPRIPVFGVSTSTSTDEDDDDTNVGGTSVSISGAGFGPFFRLLGGLDGKDLKNKTTVKTEVINGRKVTVKDSTYVSDTNGIKTVIHLSEVDMGDSASDGDKPKASTPKTEDDGGEETDEKEDKPESSTPSEVDEDKSESTPESEPKSSTEKNTSGSNDENNETSVKNNSDEKREKSNRHPDSEVEEIEPFGDGNNYFNYNVVDKIKAKEDQMDAFVPVKENWMDNTIDSQLSAISRSKRQAPGRVVSLQDDTRVNQILSEKQKSSGLYSIDPDAELLDENTYYEVEGRRPSNQQQVFFYQQNQEPTGNSVYGNSQQVARRPNYEPQYQRRQNYQQPQARPPRYENADDYQRVLPVGSQQFHRADIEPERETYQRSLPVDYQRQQVVDSYARGDMQSQLPVTFN</sequence>
<dbReference type="KEGG" id="dci:103519763"/>
<dbReference type="RefSeq" id="XP_008483070.1">
    <property type="nucleotide sequence ID" value="XM_008484848.3"/>
</dbReference>
<dbReference type="GeneID" id="103519763"/>
<dbReference type="GeneID" id="103519765"/>
<accession>A0A1S3DJU3</accession>
<feature type="compositionally biased region" description="Basic and acidic residues" evidence="1">
    <location>
        <begin position="180"/>
        <end position="192"/>
    </location>
</feature>
<feature type="region of interest" description="Disordered" evidence="1">
    <location>
        <begin position="53"/>
        <end position="72"/>
    </location>
</feature>
<evidence type="ECO:0000313" key="2">
    <source>
        <dbReference type="Proteomes" id="UP000079169"/>
    </source>
</evidence>
<dbReference type="Proteomes" id="UP000079169">
    <property type="component" value="Unplaced"/>
</dbReference>
<keyword evidence="2" id="KW-1185">Reference proteome</keyword>
<evidence type="ECO:0000256" key="1">
    <source>
        <dbReference type="SAM" id="MobiDB-lite"/>
    </source>
</evidence>
<reference evidence="3 4" key="1">
    <citation type="submission" date="2025-04" db="UniProtKB">
        <authorList>
            <consortium name="RefSeq"/>
        </authorList>
    </citation>
    <scope>IDENTIFICATION</scope>
</reference>
<dbReference type="KEGG" id="dci:103519765"/>
<name>A0A1S3DJU3_DIACI</name>
<evidence type="ECO:0000313" key="3">
    <source>
        <dbReference type="RefSeq" id="XP_008483070.1"/>
    </source>
</evidence>
<feature type="compositionally biased region" description="Low complexity" evidence="1">
    <location>
        <begin position="367"/>
        <end position="380"/>
    </location>
</feature>
<gene>
    <name evidence="4" type="primary">LOC103519765</name>
    <name evidence="3" type="synonym">LOC103519763</name>
</gene>
<protein>
    <submittedName>
        <fullName evidence="3 4">Otolith matrix protein OMM-64-like</fullName>
    </submittedName>
</protein>
<organism evidence="2 4">
    <name type="scientific">Diaphorina citri</name>
    <name type="common">Asian citrus psyllid</name>
    <dbReference type="NCBI Taxonomy" id="121845"/>
    <lineage>
        <taxon>Eukaryota</taxon>
        <taxon>Metazoa</taxon>
        <taxon>Ecdysozoa</taxon>
        <taxon>Arthropoda</taxon>
        <taxon>Hexapoda</taxon>
        <taxon>Insecta</taxon>
        <taxon>Pterygota</taxon>
        <taxon>Neoptera</taxon>
        <taxon>Paraneoptera</taxon>
        <taxon>Hemiptera</taxon>
        <taxon>Sternorrhyncha</taxon>
        <taxon>Psylloidea</taxon>
        <taxon>Psyllidae</taxon>
        <taxon>Diaphorininae</taxon>
        <taxon>Diaphorina</taxon>
    </lineage>
</organism>
<feature type="compositionally biased region" description="Basic and acidic residues" evidence="1">
    <location>
        <begin position="141"/>
        <end position="154"/>
    </location>
</feature>
<dbReference type="PaxDb" id="121845-A0A1S3DJU3"/>
<feature type="region of interest" description="Disordered" evidence="1">
    <location>
        <begin position="132"/>
        <end position="238"/>
    </location>
</feature>
<evidence type="ECO:0000313" key="4">
    <source>
        <dbReference type="RefSeq" id="XP_008483071.1"/>
    </source>
</evidence>
<feature type="compositionally biased region" description="Polar residues" evidence="1">
    <location>
        <begin position="194"/>
        <end position="210"/>
    </location>
</feature>